<dbReference type="RefSeq" id="WP_349297666.1">
    <property type="nucleotide sequence ID" value="NZ_JBEDNQ010000003.1"/>
</dbReference>
<sequence length="79" mass="8332">MRPDVRRDPDELDRAAARLRALAADLHEAAVPSSTGHHGTLAGRIVHELAALADTATRSAAVARRADRSAADGFRGLLP</sequence>
<evidence type="ECO:0000313" key="1">
    <source>
        <dbReference type="EMBL" id="MEQ3550600.1"/>
    </source>
</evidence>
<reference evidence="1 2" key="1">
    <citation type="submission" date="2024-03" db="EMBL/GenBank/DDBJ databases">
        <title>Draft genome sequence of Pseudonocardia nematodicida JCM 31783.</title>
        <authorList>
            <person name="Butdee W."/>
            <person name="Duangmal K."/>
        </authorList>
    </citation>
    <scope>NUCLEOTIDE SEQUENCE [LARGE SCALE GENOMIC DNA]</scope>
    <source>
        <strain evidence="1 2">JCM 31783</strain>
    </source>
</reference>
<dbReference type="Proteomes" id="UP001494902">
    <property type="component" value="Unassembled WGS sequence"/>
</dbReference>
<comment type="caution">
    <text evidence="1">The sequence shown here is derived from an EMBL/GenBank/DDBJ whole genome shotgun (WGS) entry which is preliminary data.</text>
</comment>
<keyword evidence="2" id="KW-1185">Reference proteome</keyword>
<organism evidence="1 2">
    <name type="scientific">Pseudonocardia nematodicida</name>
    <dbReference type="NCBI Taxonomy" id="1206997"/>
    <lineage>
        <taxon>Bacteria</taxon>
        <taxon>Bacillati</taxon>
        <taxon>Actinomycetota</taxon>
        <taxon>Actinomycetes</taxon>
        <taxon>Pseudonocardiales</taxon>
        <taxon>Pseudonocardiaceae</taxon>
        <taxon>Pseudonocardia</taxon>
    </lineage>
</organism>
<accession>A0ABV1K7Y9</accession>
<proteinExistence type="predicted"/>
<gene>
    <name evidence="1" type="ORF">WIS52_08980</name>
</gene>
<evidence type="ECO:0000313" key="2">
    <source>
        <dbReference type="Proteomes" id="UP001494902"/>
    </source>
</evidence>
<dbReference type="EMBL" id="JBEDNQ010000003">
    <property type="protein sequence ID" value="MEQ3550600.1"/>
    <property type="molecule type" value="Genomic_DNA"/>
</dbReference>
<protein>
    <submittedName>
        <fullName evidence="1">Uncharacterized protein</fullName>
    </submittedName>
</protein>
<name>A0ABV1K7Y9_9PSEU</name>